<dbReference type="InterPro" id="IPR020802">
    <property type="entry name" value="TesA-like"/>
</dbReference>
<evidence type="ECO:0000313" key="4">
    <source>
        <dbReference type="EMBL" id="GIE26112.1"/>
    </source>
</evidence>
<feature type="domain" description="Thioesterase TesA-like" evidence="3">
    <location>
        <begin position="24"/>
        <end position="247"/>
    </location>
</feature>
<dbReference type="Gene3D" id="3.40.50.1820">
    <property type="entry name" value="alpha/beta hydrolase"/>
    <property type="match status" value="1"/>
</dbReference>
<organism evidence="4 5">
    <name type="scientific">Winogradskya humida</name>
    <dbReference type="NCBI Taxonomy" id="113566"/>
    <lineage>
        <taxon>Bacteria</taxon>
        <taxon>Bacillati</taxon>
        <taxon>Actinomycetota</taxon>
        <taxon>Actinomycetes</taxon>
        <taxon>Micromonosporales</taxon>
        <taxon>Micromonosporaceae</taxon>
        <taxon>Winogradskya</taxon>
    </lineage>
</organism>
<evidence type="ECO:0000259" key="3">
    <source>
        <dbReference type="SMART" id="SM00824"/>
    </source>
</evidence>
<dbReference type="EMBL" id="BOMN01000136">
    <property type="protein sequence ID" value="GIE26112.1"/>
    <property type="molecule type" value="Genomic_DNA"/>
</dbReference>
<gene>
    <name evidence="4" type="primary">rifR_2</name>
    <name evidence="4" type="ORF">Ahu01nite_092140</name>
</gene>
<protein>
    <submittedName>
        <fullName evidence="4">Oleoyl-ACP hydrolase</fullName>
    </submittedName>
</protein>
<dbReference type="RefSeq" id="WP_203843026.1">
    <property type="nucleotide sequence ID" value="NZ_BAAATV010000015.1"/>
</dbReference>
<dbReference type="PANTHER" id="PTHR11487:SF0">
    <property type="entry name" value="S-ACYL FATTY ACID SYNTHASE THIOESTERASE, MEDIUM CHAIN"/>
    <property type="match status" value="1"/>
</dbReference>
<proteinExistence type="inferred from homology"/>
<dbReference type="GO" id="GO:0016787">
    <property type="term" value="F:hydrolase activity"/>
    <property type="evidence" value="ECO:0007669"/>
    <property type="project" value="UniProtKB-KW"/>
</dbReference>
<dbReference type="Pfam" id="PF00975">
    <property type="entry name" value="Thioesterase"/>
    <property type="match status" value="1"/>
</dbReference>
<sequence length="252" mass="27596">MTEPADDLWIRRFDHHPDSRVTLVCFPHAGGSASFFHAVSEALRSTVRVVAVQYPGRQDRWRETPLTTIGALADGAFQSLRPLMDEPLAFLGHSMGATVAFEVAERMRTVAGIAPVALFASGRRAPSRHREEDTVHQRDDDGLVRELATLSGTDQQILANPDLLEMILPAIRGDYTAAETYRWRPGPPLTCPIVALTGDNDPRVTLDEARAWAAHTTGGFDLRTFPGGHFYLTAHQPAITTLISQHLAAATV</sequence>
<accession>A0ABQ4A5J0</accession>
<evidence type="ECO:0000313" key="5">
    <source>
        <dbReference type="Proteomes" id="UP000603200"/>
    </source>
</evidence>
<evidence type="ECO:0000256" key="1">
    <source>
        <dbReference type="ARBA" id="ARBA00007169"/>
    </source>
</evidence>
<name>A0ABQ4A5J0_9ACTN</name>
<keyword evidence="2 4" id="KW-0378">Hydrolase</keyword>
<dbReference type="InterPro" id="IPR012223">
    <property type="entry name" value="TEII"/>
</dbReference>
<dbReference type="Proteomes" id="UP000603200">
    <property type="component" value="Unassembled WGS sequence"/>
</dbReference>
<comment type="caution">
    <text evidence="4">The sequence shown here is derived from an EMBL/GenBank/DDBJ whole genome shotgun (WGS) entry which is preliminary data.</text>
</comment>
<reference evidence="4 5" key="1">
    <citation type="submission" date="2021-01" db="EMBL/GenBank/DDBJ databases">
        <title>Whole genome shotgun sequence of Actinoplanes humidus NBRC 14915.</title>
        <authorList>
            <person name="Komaki H."/>
            <person name="Tamura T."/>
        </authorList>
    </citation>
    <scope>NUCLEOTIDE SEQUENCE [LARGE SCALE GENOMIC DNA]</scope>
    <source>
        <strain evidence="4 5">NBRC 14915</strain>
    </source>
</reference>
<dbReference type="SMART" id="SM00824">
    <property type="entry name" value="PKS_TE"/>
    <property type="match status" value="1"/>
</dbReference>
<dbReference type="PANTHER" id="PTHR11487">
    <property type="entry name" value="THIOESTERASE"/>
    <property type="match status" value="1"/>
</dbReference>
<comment type="similarity">
    <text evidence="1">Belongs to the thioesterase family.</text>
</comment>
<keyword evidence="5" id="KW-1185">Reference proteome</keyword>
<evidence type="ECO:0000256" key="2">
    <source>
        <dbReference type="ARBA" id="ARBA00022801"/>
    </source>
</evidence>
<dbReference type="InterPro" id="IPR029058">
    <property type="entry name" value="AB_hydrolase_fold"/>
</dbReference>
<dbReference type="InterPro" id="IPR001031">
    <property type="entry name" value="Thioesterase"/>
</dbReference>
<dbReference type="SUPFAM" id="SSF53474">
    <property type="entry name" value="alpha/beta-Hydrolases"/>
    <property type="match status" value="1"/>
</dbReference>